<dbReference type="SUPFAM" id="SSF52540">
    <property type="entry name" value="P-loop containing nucleoside triphosphate hydrolases"/>
    <property type="match status" value="1"/>
</dbReference>
<evidence type="ECO:0000256" key="2">
    <source>
        <dbReference type="ARBA" id="ARBA00022801"/>
    </source>
</evidence>
<proteinExistence type="predicted"/>
<evidence type="ECO:0000256" key="1">
    <source>
        <dbReference type="ARBA" id="ARBA00022741"/>
    </source>
</evidence>
<name>A0A1W0B8W1_9NOCA</name>
<keyword evidence="2" id="KW-0378">Hydrolase</keyword>
<dbReference type="Pfam" id="PF13087">
    <property type="entry name" value="AAA_12"/>
    <property type="match status" value="1"/>
</dbReference>
<keyword evidence="4" id="KW-0067">ATP-binding</keyword>
<keyword evidence="8" id="KW-1185">Reference proteome</keyword>
<dbReference type="STRING" id="1538463.B0T36_00040"/>
<keyword evidence="3" id="KW-0347">Helicase</keyword>
<dbReference type="Proteomes" id="UP000188836">
    <property type="component" value="Unassembled WGS sequence"/>
</dbReference>
<dbReference type="InterPro" id="IPR050534">
    <property type="entry name" value="Coronavir_polyprotein_1ab"/>
</dbReference>
<dbReference type="GO" id="GO:0043139">
    <property type="term" value="F:5'-3' DNA helicase activity"/>
    <property type="evidence" value="ECO:0007669"/>
    <property type="project" value="TreeGrafter"/>
</dbReference>
<evidence type="ECO:0000313" key="7">
    <source>
        <dbReference type="EMBL" id="ONM50807.1"/>
    </source>
</evidence>
<reference evidence="7 8" key="1">
    <citation type="journal article" date="2016" name="Antonie Van Leeuwenhoek">
        <title>Nocardia donostiensis sp. nov., isolated from human respiratory specimens.</title>
        <authorList>
            <person name="Ercibengoa M."/>
            <person name="Bell M."/>
            <person name="Marimon J.M."/>
            <person name="Humrighouse B."/>
            <person name="Klenk H.P."/>
            <person name="Potter G."/>
            <person name="Perez-Trallero E."/>
        </authorList>
    </citation>
    <scope>NUCLEOTIDE SEQUENCE [LARGE SCALE GENOMIC DNA]</scope>
    <source>
        <strain evidence="7 8">X1655</strain>
    </source>
</reference>
<dbReference type="PANTHER" id="PTHR43788">
    <property type="entry name" value="DNA2/NAM7 HELICASE FAMILY MEMBER"/>
    <property type="match status" value="1"/>
</dbReference>
<feature type="domain" description="DNA2/NAM7 helicase-like C-terminal" evidence="6">
    <location>
        <begin position="943"/>
        <end position="1115"/>
    </location>
</feature>
<dbReference type="RefSeq" id="WP_077114786.1">
    <property type="nucleotide sequence ID" value="NZ_MUKP01000025.1"/>
</dbReference>
<dbReference type="PANTHER" id="PTHR43788:SF8">
    <property type="entry name" value="DNA-BINDING PROTEIN SMUBP-2"/>
    <property type="match status" value="1"/>
</dbReference>
<evidence type="ECO:0000256" key="4">
    <source>
        <dbReference type="ARBA" id="ARBA00022840"/>
    </source>
</evidence>
<dbReference type="EMBL" id="MUMY01000001">
    <property type="protein sequence ID" value="ONM50807.1"/>
    <property type="molecule type" value="Genomic_DNA"/>
</dbReference>
<dbReference type="AlphaFoldDB" id="A0A1W0B8W1"/>
<dbReference type="OrthoDB" id="9757917at2"/>
<dbReference type="GO" id="GO:0016787">
    <property type="term" value="F:hydrolase activity"/>
    <property type="evidence" value="ECO:0007669"/>
    <property type="project" value="UniProtKB-KW"/>
</dbReference>
<dbReference type="InterPro" id="IPR027417">
    <property type="entry name" value="P-loop_NTPase"/>
</dbReference>
<organism evidence="7 8">
    <name type="scientific">Nocardia donostiensis</name>
    <dbReference type="NCBI Taxonomy" id="1538463"/>
    <lineage>
        <taxon>Bacteria</taxon>
        <taxon>Bacillati</taxon>
        <taxon>Actinomycetota</taxon>
        <taxon>Actinomycetes</taxon>
        <taxon>Mycobacteriales</taxon>
        <taxon>Nocardiaceae</taxon>
        <taxon>Nocardia</taxon>
    </lineage>
</organism>
<evidence type="ECO:0000256" key="5">
    <source>
        <dbReference type="SAM" id="MobiDB-lite"/>
    </source>
</evidence>
<comment type="caution">
    <text evidence="7">The sequence shown here is derived from an EMBL/GenBank/DDBJ whole genome shotgun (WGS) entry which is preliminary data.</text>
</comment>
<dbReference type="InterPro" id="IPR047187">
    <property type="entry name" value="SF1_C_Upf1"/>
</dbReference>
<accession>A0A1W0B8W1</accession>
<evidence type="ECO:0000259" key="6">
    <source>
        <dbReference type="Pfam" id="PF13087"/>
    </source>
</evidence>
<evidence type="ECO:0000256" key="3">
    <source>
        <dbReference type="ARBA" id="ARBA00022806"/>
    </source>
</evidence>
<gene>
    <name evidence="7" type="ORF">B0T46_02145</name>
</gene>
<keyword evidence="1" id="KW-0547">Nucleotide-binding</keyword>
<dbReference type="CDD" id="cd18808">
    <property type="entry name" value="SF1_C_Upf1"/>
    <property type="match status" value="1"/>
</dbReference>
<feature type="region of interest" description="Disordered" evidence="5">
    <location>
        <begin position="510"/>
        <end position="535"/>
    </location>
</feature>
<protein>
    <recommendedName>
        <fullName evidence="6">DNA2/NAM7 helicase-like C-terminal domain-containing protein</fullName>
    </recommendedName>
</protein>
<evidence type="ECO:0000313" key="8">
    <source>
        <dbReference type="Proteomes" id="UP000188836"/>
    </source>
</evidence>
<sequence>MFVFGDRVVCDTADLIRAARCEFALLRALDAELGNIEPQVVQPRADADITCPDAPAPFPGTAGGALSGAGYEHTLSGFLGAFGARVAQVGGPGAPSYPLAAGVCAGERPADIVARLDGAHTETLAALRDSAPVIAGATFFDGRFVARADFLVRVEHRIRYRVHGGTSDDRHAVAAAVELAGAGRALETAGVPADPLVSLRFGQGQRGQRCGRVFELDDLLPVFRARRARLERIVEEKLNELLPVQWGDPRYLACAHCPTCTRAATEARDLLLVAGMDATTRARLREAGITSIDRLAAGSDAVATVSSRVVRRLREQAGIQLRRERSGKPELDIVDPAALAALPPPTPGDLSLTIEPIAPRQVRIALGGRSAVQLQRDIPVEPNPQAAIPRETREAQRRALDEVLAFVTSRQRTHPGLRVFHYTPAVRSALLNASARLGAGEETVDELLRAGVLVDLYPIVRSAIRIGEETYALERIRRVLSPPGHADGEPPCLTVLRLRDRLLDAAAERRISASHPSAQPAPHHTQPGPPPRPTSVEAALAEYAESRPEMQRIAALMAAASGYHRRERQLRWWAHADRLRYPVEDWPDAPGMMVADNAVLDTKWHLSPRGDSVRRFLTLTGRIATGGPLPPGAPVYVYYDRPAGAAGRAVALATVLGCSVDANFDDTVRLEERLDPGREPYDDLPVALAPGLPERDESVETAVEYAAGQLLMTLPNLPEQAVFDVLALRAPRLRSLDELPKVHGDHAAAIATAVHDLDASYLAVQGPTGTGKTATIARVIERVVIRDGWRVGVVATTAGAVENLLDAVVRIGVLPQLIAKRDAAAVAPEWSVIEAGRYRSFLAHAINGCVLGGSPADFADERLVPRGALDLLVIADAGRFALADTVAVAVSARNLLVVGDPVPRPPNHRNPAMSAEGPHPEPVGGSVLGWLTAGRATLPTSRGYFLDRTWRMHPTVSAPISRCYYEGRLRASETVTLARHLVGVEPGIGTVLVDHHGNSTESEEEAREVVRQVKALLGLPWTIGATTRRLHPHDIVVVTPYRAQVARIRILLARARVDDVLVGTPELFRNREAAVVLLSLATSSPVDAPYGMSFLVSRALVQGAVGRAMWKAIIIRSPLLTEFLPGTPEKLSELARFLRLD</sequence>
<dbReference type="Gene3D" id="3.40.50.300">
    <property type="entry name" value="P-loop containing nucleotide triphosphate hydrolases"/>
    <property type="match status" value="2"/>
</dbReference>
<dbReference type="GO" id="GO:0005524">
    <property type="term" value="F:ATP binding"/>
    <property type="evidence" value="ECO:0007669"/>
    <property type="project" value="UniProtKB-KW"/>
</dbReference>
<dbReference type="InterPro" id="IPR041679">
    <property type="entry name" value="DNA2/NAM7-like_C"/>
</dbReference>